<evidence type="ECO:0000313" key="2">
    <source>
        <dbReference type="Proteomes" id="UP000078541"/>
    </source>
</evidence>
<organism evidence="1 2">
    <name type="scientific">Trachymyrmex septentrionalis</name>
    <dbReference type="NCBI Taxonomy" id="34720"/>
    <lineage>
        <taxon>Eukaryota</taxon>
        <taxon>Metazoa</taxon>
        <taxon>Ecdysozoa</taxon>
        <taxon>Arthropoda</taxon>
        <taxon>Hexapoda</taxon>
        <taxon>Insecta</taxon>
        <taxon>Pterygota</taxon>
        <taxon>Neoptera</taxon>
        <taxon>Endopterygota</taxon>
        <taxon>Hymenoptera</taxon>
        <taxon>Apocrita</taxon>
        <taxon>Aculeata</taxon>
        <taxon>Formicoidea</taxon>
        <taxon>Formicidae</taxon>
        <taxon>Myrmicinae</taxon>
        <taxon>Trachymyrmex</taxon>
    </lineage>
</organism>
<dbReference type="InterPro" id="IPR052709">
    <property type="entry name" value="Transposase-MT_Hybrid"/>
</dbReference>
<evidence type="ECO:0008006" key="3">
    <source>
        <dbReference type="Google" id="ProtNLM"/>
    </source>
</evidence>
<dbReference type="PANTHER" id="PTHR46060">
    <property type="entry name" value="MARINER MOS1 TRANSPOSASE-LIKE PROTEIN"/>
    <property type="match status" value="1"/>
</dbReference>
<dbReference type="STRING" id="34720.A0A195FUH8"/>
<sequence>MEKIGHRYVIQYFHLKGLSPTNIKAELDSTLEESAPSFTIVKYWVAEFKRDRTSCEDEHRNGRPSEVAIPEMVKKIHKMVLGDRRLKVRELADMVNISKSAVHRILAENLEMRKLCARWVLRLLTIEQKQRREDVELKFEYSPRILFARFSPLGLFSLSKLEKMARW</sequence>
<protein>
    <recommendedName>
        <fullName evidence="3">Mos1 transposase HTH domain-containing protein</fullName>
    </recommendedName>
</protein>
<reference evidence="1 2" key="1">
    <citation type="submission" date="2016-03" db="EMBL/GenBank/DDBJ databases">
        <title>Trachymyrmex septentrionalis WGS genome.</title>
        <authorList>
            <person name="Nygaard S."/>
            <person name="Hu H."/>
            <person name="Boomsma J."/>
            <person name="Zhang G."/>
        </authorList>
    </citation>
    <scope>NUCLEOTIDE SEQUENCE [LARGE SCALE GENOMIC DNA]</scope>
    <source>
        <strain evidence="1">Tsep2-gDNA-1</strain>
        <tissue evidence="1">Whole body</tissue>
    </source>
</reference>
<proteinExistence type="predicted"/>
<dbReference type="Pfam" id="PF13412">
    <property type="entry name" value="HTH_24"/>
    <property type="match status" value="1"/>
</dbReference>
<dbReference type="Proteomes" id="UP000078541">
    <property type="component" value="Unassembled WGS sequence"/>
</dbReference>
<keyword evidence="2" id="KW-1185">Reference proteome</keyword>
<dbReference type="PANTHER" id="PTHR46060:SF1">
    <property type="entry name" value="MARINER MOS1 TRANSPOSASE-LIKE PROTEIN"/>
    <property type="match status" value="1"/>
</dbReference>
<dbReference type="AlphaFoldDB" id="A0A195FUH8"/>
<name>A0A195FUH8_9HYME</name>
<evidence type="ECO:0000313" key="1">
    <source>
        <dbReference type="EMBL" id="KYN44108.1"/>
    </source>
</evidence>
<gene>
    <name evidence="1" type="ORF">ALC56_01424</name>
</gene>
<accession>A0A195FUH8</accession>
<dbReference type="EMBL" id="KQ981261">
    <property type="protein sequence ID" value="KYN44108.1"/>
    <property type="molecule type" value="Genomic_DNA"/>
</dbReference>